<evidence type="ECO:0000313" key="2">
    <source>
        <dbReference type="Proteomes" id="UP000241118"/>
    </source>
</evidence>
<evidence type="ECO:0000313" key="1">
    <source>
        <dbReference type="EMBL" id="PSL57400.1"/>
    </source>
</evidence>
<dbReference type="Proteomes" id="UP000241118">
    <property type="component" value="Unassembled WGS sequence"/>
</dbReference>
<sequence length="107" mass="11501">MNYFAGEAHLGEQVTITATVIDEPAASAAVINAAAYGDDSVLVLVPLEARSLLDVEGEITVTGTIATFSYDDYAERYGLVDAARYDDFEQEEFLLVDHLARGAGPTR</sequence>
<proteinExistence type="predicted"/>
<accession>A0A2P8IG22</accession>
<gene>
    <name evidence="1" type="ORF">B0I31_102378</name>
</gene>
<dbReference type="EMBL" id="PYAX01000002">
    <property type="protein sequence ID" value="PSL57400.1"/>
    <property type="molecule type" value="Genomic_DNA"/>
</dbReference>
<comment type="caution">
    <text evidence="1">The sequence shown here is derived from an EMBL/GenBank/DDBJ whole genome shotgun (WGS) entry which is preliminary data.</text>
</comment>
<organism evidence="1 2">
    <name type="scientific">Saccharothrix carnea</name>
    <dbReference type="NCBI Taxonomy" id="1280637"/>
    <lineage>
        <taxon>Bacteria</taxon>
        <taxon>Bacillati</taxon>
        <taxon>Actinomycetota</taxon>
        <taxon>Actinomycetes</taxon>
        <taxon>Pseudonocardiales</taxon>
        <taxon>Pseudonocardiaceae</taxon>
        <taxon>Saccharothrix</taxon>
    </lineage>
</organism>
<reference evidence="1 2" key="1">
    <citation type="submission" date="2018-03" db="EMBL/GenBank/DDBJ databases">
        <title>Genomic Encyclopedia of Type Strains, Phase III (KMG-III): the genomes of soil and plant-associated and newly described type strains.</title>
        <authorList>
            <person name="Whitman W."/>
        </authorList>
    </citation>
    <scope>NUCLEOTIDE SEQUENCE [LARGE SCALE GENOMIC DNA]</scope>
    <source>
        <strain evidence="1 2">CGMCC 4.7097</strain>
    </source>
</reference>
<keyword evidence="2" id="KW-1185">Reference proteome</keyword>
<name>A0A2P8IG22_SACCR</name>
<protein>
    <submittedName>
        <fullName evidence="1">Uncharacterized protein</fullName>
    </submittedName>
</protein>
<dbReference type="AlphaFoldDB" id="A0A2P8IG22"/>